<sequence>MRDFHPCTSASAPLLSLGCTPRMWREYQLAVIPPIKTIRNSLPWRRVAQRSLRFTNIRSHPTPKSAESNSKKGSCW</sequence>
<keyword evidence="3" id="KW-1185">Reference proteome</keyword>
<dbReference type="Proteomes" id="UP000243515">
    <property type="component" value="Unassembled WGS sequence"/>
</dbReference>
<feature type="region of interest" description="Disordered" evidence="1">
    <location>
        <begin position="55"/>
        <end position="76"/>
    </location>
</feature>
<organism evidence="2 3">
    <name type="scientific">Elaphomyces granulatus</name>
    <dbReference type="NCBI Taxonomy" id="519963"/>
    <lineage>
        <taxon>Eukaryota</taxon>
        <taxon>Fungi</taxon>
        <taxon>Dikarya</taxon>
        <taxon>Ascomycota</taxon>
        <taxon>Pezizomycotina</taxon>
        <taxon>Eurotiomycetes</taxon>
        <taxon>Eurotiomycetidae</taxon>
        <taxon>Eurotiales</taxon>
        <taxon>Elaphomycetaceae</taxon>
        <taxon>Elaphomyces</taxon>
    </lineage>
</organism>
<feature type="compositionally biased region" description="Polar residues" evidence="1">
    <location>
        <begin position="65"/>
        <end position="76"/>
    </location>
</feature>
<accession>A0A232LR59</accession>
<reference evidence="2 3" key="1">
    <citation type="journal article" date="2015" name="Environ. Microbiol.">
        <title>Metagenome sequence of Elaphomyces granulatus from sporocarp tissue reveals Ascomycota ectomycorrhizal fingerprints of genome expansion and a Proteobacteria-rich microbiome.</title>
        <authorList>
            <person name="Quandt C.A."/>
            <person name="Kohler A."/>
            <person name="Hesse C.N."/>
            <person name="Sharpton T.J."/>
            <person name="Martin F."/>
            <person name="Spatafora J.W."/>
        </authorList>
    </citation>
    <scope>NUCLEOTIDE SEQUENCE [LARGE SCALE GENOMIC DNA]</scope>
    <source>
        <strain evidence="2 3">OSC145934</strain>
    </source>
</reference>
<protein>
    <submittedName>
        <fullName evidence="2">Uncharacterized protein</fullName>
    </submittedName>
</protein>
<evidence type="ECO:0000313" key="2">
    <source>
        <dbReference type="EMBL" id="OXV06619.1"/>
    </source>
</evidence>
<gene>
    <name evidence="2" type="ORF">Egran_05613</name>
</gene>
<dbReference type="EMBL" id="NPHW01005587">
    <property type="protein sequence ID" value="OXV06619.1"/>
    <property type="molecule type" value="Genomic_DNA"/>
</dbReference>
<comment type="caution">
    <text evidence="2">The sequence shown here is derived from an EMBL/GenBank/DDBJ whole genome shotgun (WGS) entry which is preliminary data.</text>
</comment>
<dbReference type="PROSITE" id="PS51257">
    <property type="entry name" value="PROKAR_LIPOPROTEIN"/>
    <property type="match status" value="1"/>
</dbReference>
<evidence type="ECO:0000256" key="1">
    <source>
        <dbReference type="SAM" id="MobiDB-lite"/>
    </source>
</evidence>
<evidence type="ECO:0000313" key="3">
    <source>
        <dbReference type="Proteomes" id="UP000243515"/>
    </source>
</evidence>
<dbReference type="AlphaFoldDB" id="A0A232LR59"/>
<proteinExistence type="predicted"/>
<name>A0A232LR59_9EURO</name>